<evidence type="ECO:0000256" key="4">
    <source>
        <dbReference type="SAM" id="Phobius"/>
    </source>
</evidence>
<dbReference type="Pfam" id="PF00704">
    <property type="entry name" value="Glyco_hydro_18"/>
    <property type="match status" value="1"/>
</dbReference>
<keyword evidence="2 7" id="KW-0326">Glycosidase</keyword>
<keyword evidence="4" id="KW-0812">Transmembrane</keyword>
<feature type="chain" id="PRO_5026873562" evidence="5">
    <location>
        <begin position="27"/>
        <end position="452"/>
    </location>
</feature>
<dbReference type="Proteomes" id="UP000507470">
    <property type="component" value="Unassembled WGS sequence"/>
</dbReference>
<feature type="signal peptide" evidence="5">
    <location>
        <begin position="1"/>
        <end position="26"/>
    </location>
</feature>
<evidence type="ECO:0000256" key="5">
    <source>
        <dbReference type="SAM" id="SignalP"/>
    </source>
</evidence>
<evidence type="ECO:0000256" key="3">
    <source>
        <dbReference type="SAM" id="MobiDB-lite"/>
    </source>
</evidence>
<feature type="transmembrane region" description="Helical" evidence="4">
    <location>
        <begin position="396"/>
        <end position="419"/>
    </location>
</feature>
<feature type="compositionally biased region" description="Basic and acidic residues" evidence="3">
    <location>
        <begin position="443"/>
        <end position="452"/>
    </location>
</feature>
<name>A0A6J8CE77_MYTCO</name>
<accession>A0A6J8CE77</accession>
<evidence type="ECO:0000313" key="7">
    <source>
        <dbReference type="EMBL" id="CAC5394728.1"/>
    </source>
</evidence>
<dbReference type="PANTHER" id="PTHR46290:SF1">
    <property type="entry name" value="DI-N-ACETYLCHITOBIASE"/>
    <property type="match status" value="1"/>
</dbReference>
<dbReference type="InterPro" id="IPR029070">
    <property type="entry name" value="Chitinase_insertion_sf"/>
</dbReference>
<proteinExistence type="predicted"/>
<keyword evidence="4" id="KW-0472">Membrane</keyword>
<dbReference type="EMBL" id="CACVKT020005366">
    <property type="protein sequence ID" value="CAC5394728.1"/>
    <property type="molecule type" value="Genomic_DNA"/>
</dbReference>
<dbReference type="OrthoDB" id="73875at2759"/>
<dbReference type="AlphaFoldDB" id="A0A6J8CE77"/>
<dbReference type="Gene3D" id="3.10.50.10">
    <property type="match status" value="1"/>
</dbReference>
<keyword evidence="1 7" id="KW-0378">Hydrolase</keyword>
<dbReference type="GO" id="GO:0016798">
    <property type="term" value="F:hydrolase activity, acting on glycosyl bonds"/>
    <property type="evidence" value="ECO:0007669"/>
    <property type="project" value="UniProtKB-KW"/>
</dbReference>
<feature type="domain" description="GH18" evidence="6">
    <location>
        <begin position="227"/>
        <end position="358"/>
    </location>
</feature>
<organism evidence="7 8">
    <name type="scientific">Mytilus coruscus</name>
    <name type="common">Sea mussel</name>
    <dbReference type="NCBI Taxonomy" id="42192"/>
    <lineage>
        <taxon>Eukaryota</taxon>
        <taxon>Metazoa</taxon>
        <taxon>Spiralia</taxon>
        <taxon>Lophotrochozoa</taxon>
        <taxon>Mollusca</taxon>
        <taxon>Bivalvia</taxon>
        <taxon>Autobranchia</taxon>
        <taxon>Pteriomorphia</taxon>
        <taxon>Mytilida</taxon>
        <taxon>Mytiloidea</taxon>
        <taxon>Mytilidae</taxon>
        <taxon>Mytilinae</taxon>
        <taxon>Mytilus</taxon>
    </lineage>
</organism>
<evidence type="ECO:0000256" key="1">
    <source>
        <dbReference type="ARBA" id="ARBA00022801"/>
    </source>
</evidence>
<sequence>MLIFPKQIKLFTLKFVVLISVKLVVTRSVNCPCESQSLCRINHFTNHREVTVITEKKSDFKKWTWEGLHNVIHVVNGTDSEDEADLMCYTHSKKANYGILVRMPYSVEMTKSDFDTWVNNSIKRAKKMYAEIIAVDLLTIVGNCHMDEDHAQIAFNFTNAFAKRVHFYNRKLSCILPWKPPCFGSNCNLTSDLINSGICDTIMTSPDSFITDCDKPCRAKATMPISNVIIGTDEYLYHSKVPVSMFYVGVPWHGYDYKCSKYLGNDEDVCMLPQKNNSATCDFQSRKKMTFYDLDTIYHNYYEKNHKWSKLYNSNYFNVNVTNEGAHQIWYDSDLSLYEKYKFALDMKLRGVVIWTVDDLVNYDQGDAQEWHWLMHNMMVTGEHKEGADMSMALKAMAIGVGCFIGGTIIGAIITTIIAKKQMKLMNRRYQPPFQKDEDDETANFHEDDRYL</sequence>
<protein>
    <submittedName>
        <fullName evidence="7">CTBS</fullName>
        <ecNumber evidence="7">3.2.1.-</ecNumber>
    </submittedName>
</protein>
<gene>
    <name evidence="7" type="ORF">MCOR_29451</name>
</gene>
<dbReference type="InterPro" id="IPR051887">
    <property type="entry name" value="GH18_Domain-Containing"/>
</dbReference>
<evidence type="ECO:0000313" key="8">
    <source>
        <dbReference type="Proteomes" id="UP000507470"/>
    </source>
</evidence>
<keyword evidence="8" id="KW-1185">Reference proteome</keyword>
<evidence type="ECO:0000256" key="2">
    <source>
        <dbReference type="ARBA" id="ARBA00023295"/>
    </source>
</evidence>
<keyword evidence="5" id="KW-0732">Signal</keyword>
<dbReference type="GO" id="GO:0009313">
    <property type="term" value="P:oligosaccharide catabolic process"/>
    <property type="evidence" value="ECO:0007669"/>
    <property type="project" value="TreeGrafter"/>
</dbReference>
<dbReference type="SUPFAM" id="SSF51445">
    <property type="entry name" value="(Trans)glycosidases"/>
    <property type="match status" value="1"/>
</dbReference>
<feature type="region of interest" description="Disordered" evidence="3">
    <location>
        <begin position="433"/>
        <end position="452"/>
    </location>
</feature>
<evidence type="ECO:0000259" key="6">
    <source>
        <dbReference type="Pfam" id="PF00704"/>
    </source>
</evidence>
<dbReference type="InterPro" id="IPR017853">
    <property type="entry name" value="GH"/>
</dbReference>
<dbReference type="PANTHER" id="PTHR46290">
    <property type="entry name" value="DI-N-ACETYLCHITOBIASE"/>
    <property type="match status" value="1"/>
</dbReference>
<dbReference type="InterPro" id="IPR001223">
    <property type="entry name" value="Glyco_hydro18_cat"/>
</dbReference>
<reference evidence="7 8" key="1">
    <citation type="submission" date="2020-06" db="EMBL/GenBank/DDBJ databases">
        <authorList>
            <person name="Li R."/>
            <person name="Bekaert M."/>
        </authorList>
    </citation>
    <scope>NUCLEOTIDE SEQUENCE [LARGE SCALE GENOMIC DNA]</scope>
    <source>
        <strain evidence="8">wild</strain>
    </source>
</reference>
<dbReference type="Gene3D" id="3.20.20.80">
    <property type="entry name" value="Glycosidases"/>
    <property type="match status" value="1"/>
</dbReference>
<keyword evidence="4" id="KW-1133">Transmembrane helix</keyword>
<dbReference type="EC" id="3.2.1.-" evidence="7"/>